<dbReference type="Pfam" id="PF21082">
    <property type="entry name" value="MS_channel_3rd"/>
    <property type="match status" value="1"/>
</dbReference>
<feature type="compositionally biased region" description="Polar residues" evidence="8">
    <location>
        <begin position="782"/>
        <end position="796"/>
    </location>
</feature>
<feature type="domain" description="Mechanosensitive ion channel MscS C-terminal" evidence="12">
    <location>
        <begin position="688"/>
        <end position="771"/>
    </location>
</feature>
<dbReference type="InterPro" id="IPR052702">
    <property type="entry name" value="MscS-like_channel"/>
</dbReference>
<feature type="transmembrane region" description="Helical" evidence="9">
    <location>
        <begin position="281"/>
        <end position="299"/>
    </location>
</feature>
<feature type="transmembrane region" description="Helical" evidence="9">
    <location>
        <begin position="319"/>
        <end position="348"/>
    </location>
</feature>
<dbReference type="Proteomes" id="UP000559010">
    <property type="component" value="Unassembled WGS sequence"/>
</dbReference>
<evidence type="ECO:0000256" key="9">
    <source>
        <dbReference type="SAM" id="Phobius"/>
    </source>
</evidence>
<dbReference type="InterPro" id="IPR011066">
    <property type="entry name" value="MscS_channel_C_sf"/>
</dbReference>
<proteinExistence type="inferred from homology"/>
<accession>A0A848J1G4</accession>
<dbReference type="InterPro" id="IPR006685">
    <property type="entry name" value="MscS_channel_2nd"/>
</dbReference>
<feature type="region of interest" description="Disordered" evidence="8">
    <location>
        <begin position="780"/>
        <end position="814"/>
    </location>
</feature>
<keyword evidence="3" id="KW-1003">Cell membrane</keyword>
<feature type="transmembrane region" description="Helical" evidence="9">
    <location>
        <begin position="354"/>
        <end position="373"/>
    </location>
</feature>
<dbReference type="GO" id="GO:0008381">
    <property type="term" value="F:mechanosensitive monoatomic ion channel activity"/>
    <property type="evidence" value="ECO:0007669"/>
    <property type="project" value="UniProtKB-ARBA"/>
</dbReference>
<evidence type="ECO:0000259" key="11">
    <source>
        <dbReference type="Pfam" id="PF12607"/>
    </source>
</evidence>
<evidence type="ECO:0000256" key="2">
    <source>
        <dbReference type="ARBA" id="ARBA00008017"/>
    </source>
</evidence>
<dbReference type="Gene3D" id="3.30.70.100">
    <property type="match status" value="1"/>
</dbReference>
<evidence type="ECO:0000256" key="8">
    <source>
        <dbReference type="SAM" id="MobiDB-lite"/>
    </source>
</evidence>
<evidence type="ECO:0000256" key="7">
    <source>
        <dbReference type="SAM" id="Coils"/>
    </source>
</evidence>
<keyword evidence="14" id="KW-1185">Reference proteome</keyword>
<comment type="subcellular location">
    <subcellularLocation>
        <location evidence="1">Cell membrane</location>
        <topology evidence="1">Multi-pass membrane protein</topology>
    </subcellularLocation>
</comment>
<dbReference type="InterPro" id="IPR023408">
    <property type="entry name" value="MscS_beta-dom_sf"/>
</dbReference>
<feature type="transmembrane region" description="Helical" evidence="9">
    <location>
        <begin position="199"/>
        <end position="218"/>
    </location>
</feature>
<dbReference type="PANTHER" id="PTHR30347:SF1">
    <property type="entry name" value="MECHANOSENSITIVE CHANNEL MSCK"/>
    <property type="match status" value="1"/>
</dbReference>
<dbReference type="Pfam" id="PF00924">
    <property type="entry name" value="MS_channel_2nd"/>
    <property type="match status" value="1"/>
</dbReference>
<keyword evidence="5 9" id="KW-1133">Transmembrane helix</keyword>
<dbReference type="EMBL" id="JABBNU010000012">
    <property type="protein sequence ID" value="NMM50397.1"/>
    <property type="molecule type" value="Genomic_DNA"/>
</dbReference>
<feature type="transmembrane region" description="Helical" evidence="9">
    <location>
        <begin position="251"/>
        <end position="269"/>
    </location>
</feature>
<evidence type="ECO:0000259" key="12">
    <source>
        <dbReference type="Pfam" id="PF21082"/>
    </source>
</evidence>
<evidence type="ECO:0000256" key="5">
    <source>
        <dbReference type="ARBA" id="ARBA00022989"/>
    </source>
</evidence>
<name>A0A848J1G4_9BACT</name>
<evidence type="ECO:0000313" key="13">
    <source>
        <dbReference type="EMBL" id="NMM50397.1"/>
    </source>
</evidence>
<organism evidence="13 14">
    <name type="scientific">Marinigracilibium pacificum</name>
    <dbReference type="NCBI Taxonomy" id="2729599"/>
    <lineage>
        <taxon>Bacteria</taxon>
        <taxon>Pseudomonadati</taxon>
        <taxon>Bacteroidota</taxon>
        <taxon>Cytophagia</taxon>
        <taxon>Cytophagales</taxon>
        <taxon>Flammeovirgaceae</taxon>
        <taxon>Marinigracilibium</taxon>
    </lineage>
</organism>
<sequence length="814" mass="92672">MKNSFLLSVFAFFISVSLPGQNPEVEKLKSELNDFSLELKSIEQSIEKYSDSKDSLDIYSERLLQLENAINEKLDFIKDLETEPAARLEELGPEPKENDPPETELVSGLRKQLNTELATIEELRQSANLIDIRSNELLTDITKLKRDLFFEGLGNRQFSILSPTLWEAAKQEAPLAYDEIKSFFDNWQKNQESKGTYRFTMLIVWVVFIALLVIFYLISKNSFWKHIDEYFYKDGELNYIDKRRRAATKSFSDVLLLFLAFLIVYWVFKSFDIVTDYNKEFYKRVFFGIILTVFFVKYMRSAISPKSGKWRLINCNGKLAWQIVFLITSIFILFIIDRVTTAGILLIYEPGKSLVLAISGIAVILKLFCIILLTRKKLWIPEFNLEGDGVQKPKLRFEFLRRGVRLAAILLLLLLIVGFIKLSSFIVYRFVLISFFIAFAIAVRDLLVWGITSIQNFTDGSKELADADAEEEEESTINFWTRVIVDIALPFLLFPLFLVTLGLDKLNIQRVYSFFESDIEIGAVSFSITNLLYGFLVFIAVIAITKWVSGMFEKKVLNQSHFDPGLRNSMKTLTSYFGMLIAILLAMATVGIDFSKIALIAGALSVGIGFGLQSIVSNFVSGLILLFERPIKIGDWIIVNSGEGHVKHIGARATQIQTFDQSTIIIPNSELVSSSLTNWFHTNRRGRIVIPVGVSYDSDPEKVREVLKEAVSSHPSIMKLPPVSIYWSDFADSSLNFEVRAFIRNYDEVITVKTDLRFAIFKGLKQAGITIPFPQRDVHFYPQQSVPDNGKNNSGTKPGDDSDEKPKSPKKSKE</sequence>
<dbReference type="SUPFAM" id="SSF82689">
    <property type="entry name" value="Mechanosensitive channel protein MscS (YggB), C-terminal domain"/>
    <property type="match status" value="1"/>
</dbReference>
<feature type="transmembrane region" description="Helical" evidence="9">
    <location>
        <begin position="403"/>
        <end position="420"/>
    </location>
</feature>
<dbReference type="RefSeq" id="WP_169684761.1">
    <property type="nucleotide sequence ID" value="NZ_JABBNU010000012.1"/>
</dbReference>
<dbReference type="PANTHER" id="PTHR30347">
    <property type="entry name" value="POTASSIUM CHANNEL RELATED"/>
    <property type="match status" value="1"/>
</dbReference>
<evidence type="ECO:0000313" key="14">
    <source>
        <dbReference type="Proteomes" id="UP000559010"/>
    </source>
</evidence>
<evidence type="ECO:0000256" key="1">
    <source>
        <dbReference type="ARBA" id="ARBA00004651"/>
    </source>
</evidence>
<feature type="coiled-coil region" evidence="7">
    <location>
        <begin position="25"/>
        <end position="126"/>
    </location>
</feature>
<dbReference type="InterPro" id="IPR022249">
    <property type="entry name" value="DUF3772"/>
</dbReference>
<dbReference type="InterPro" id="IPR010920">
    <property type="entry name" value="LSM_dom_sf"/>
</dbReference>
<keyword evidence="6 9" id="KW-0472">Membrane</keyword>
<dbReference type="AlphaFoldDB" id="A0A848J1G4"/>
<comment type="caution">
    <text evidence="13">The sequence shown here is derived from an EMBL/GenBank/DDBJ whole genome shotgun (WGS) entry which is preliminary data.</text>
</comment>
<dbReference type="GO" id="GO:0005886">
    <property type="term" value="C:plasma membrane"/>
    <property type="evidence" value="ECO:0007669"/>
    <property type="project" value="UniProtKB-SubCell"/>
</dbReference>
<feature type="transmembrane region" description="Helical" evidence="9">
    <location>
        <begin position="483"/>
        <end position="503"/>
    </location>
</feature>
<gene>
    <name evidence="13" type="ORF">HH304_18450</name>
</gene>
<dbReference type="SUPFAM" id="SSF50182">
    <property type="entry name" value="Sm-like ribonucleoproteins"/>
    <property type="match status" value="1"/>
</dbReference>
<dbReference type="InterPro" id="IPR049278">
    <property type="entry name" value="MS_channel_C"/>
</dbReference>
<reference evidence="13 14" key="1">
    <citation type="submission" date="2020-04" db="EMBL/GenBank/DDBJ databases">
        <title>Flammeovirgaceae bacterium KN852 isolated from deep sea.</title>
        <authorList>
            <person name="Zhang D.-C."/>
        </authorList>
    </citation>
    <scope>NUCLEOTIDE SEQUENCE [LARGE SCALE GENOMIC DNA]</scope>
    <source>
        <strain evidence="13 14">KN852</strain>
    </source>
</reference>
<dbReference type="Pfam" id="PF12607">
    <property type="entry name" value="DUF3772"/>
    <property type="match status" value="1"/>
</dbReference>
<feature type="domain" description="DUF3772" evidence="11">
    <location>
        <begin position="127"/>
        <end position="185"/>
    </location>
</feature>
<feature type="transmembrane region" description="Helical" evidence="9">
    <location>
        <begin position="573"/>
        <end position="592"/>
    </location>
</feature>
<evidence type="ECO:0000256" key="4">
    <source>
        <dbReference type="ARBA" id="ARBA00022692"/>
    </source>
</evidence>
<evidence type="ECO:0000259" key="10">
    <source>
        <dbReference type="Pfam" id="PF00924"/>
    </source>
</evidence>
<protein>
    <submittedName>
        <fullName evidence="13">Mechanosensitive ion channel family protein</fullName>
    </submittedName>
</protein>
<evidence type="ECO:0000256" key="6">
    <source>
        <dbReference type="ARBA" id="ARBA00023136"/>
    </source>
</evidence>
<evidence type="ECO:0000256" key="3">
    <source>
        <dbReference type="ARBA" id="ARBA00022475"/>
    </source>
</evidence>
<dbReference type="InterPro" id="IPR011014">
    <property type="entry name" value="MscS_channel_TM-2"/>
</dbReference>
<keyword evidence="7" id="KW-0175">Coiled coil</keyword>
<feature type="domain" description="Mechanosensitive ion channel MscS" evidence="10">
    <location>
        <begin position="615"/>
        <end position="679"/>
    </location>
</feature>
<dbReference type="Gene3D" id="2.30.30.60">
    <property type="match status" value="1"/>
</dbReference>
<keyword evidence="4 9" id="KW-0812">Transmembrane</keyword>
<dbReference type="SUPFAM" id="SSF82861">
    <property type="entry name" value="Mechanosensitive channel protein MscS (YggB), transmembrane region"/>
    <property type="match status" value="1"/>
</dbReference>
<feature type="transmembrane region" description="Helical" evidence="9">
    <location>
        <begin position="598"/>
        <end position="627"/>
    </location>
</feature>
<dbReference type="Gene3D" id="1.10.287.1260">
    <property type="match status" value="1"/>
</dbReference>
<feature type="transmembrane region" description="Helical" evidence="9">
    <location>
        <begin position="523"/>
        <end position="545"/>
    </location>
</feature>
<feature type="compositionally biased region" description="Basic and acidic residues" evidence="8">
    <location>
        <begin position="798"/>
        <end position="807"/>
    </location>
</feature>
<comment type="similarity">
    <text evidence="2">Belongs to the MscS (TC 1.A.23) family.</text>
</comment>
<feature type="transmembrane region" description="Helical" evidence="9">
    <location>
        <begin position="426"/>
        <end position="447"/>
    </location>
</feature>